<gene>
    <name evidence="2" type="ORF">AM571_PC01577</name>
</gene>
<accession>A0A1L5PGG4</accession>
<name>A0A1L5PGG4_RHIET</name>
<sequence length="80" mass="8915">MAEQRCAGSLGWRVTPVTVSVPSCHCGSRPRGGRARMAFNLKRLDRSRSQMKRGIGMGNQDSLRPMFPLASSQPMDPRRK</sequence>
<dbReference type="EMBL" id="CP017244">
    <property type="protein sequence ID" value="APO79308.1"/>
    <property type="molecule type" value="Genomic_DNA"/>
</dbReference>
<organism evidence="2 3">
    <name type="scientific">Rhizobium etli 8C-3</name>
    <dbReference type="NCBI Taxonomy" id="538025"/>
    <lineage>
        <taxon>Bacteria</taxon>
        <taxon>Pseudomonadati</taxon>
        <taxon>Pseudomonadota</taxon>
        <taxon>Alphaproteobacteria</taxon>
        <taxon>Hyphomicrobiales</taxon>
        <taxon>Rhizobiaceae</taxon>
        <taxon>Rhizobium/Agrobacterium group</taxon>
        <taxon>Rhizobium</taxon>
    </lineage>
</organism>
<evidence type="ECO:0000313" key="2">
    <source>
        <dbReference type="EMBL" id="APO79308.1"/>
    </source>
</evidence>
<feature type="region of interest" description="Disordered" evidence="1">
    <location>
        <begin position="45"/>
        <end position="80"/>
    </location>
</feature>
<geneLocation type="plasmid" evidence="3">
    <name>prsp8c3c</name>
</geneLocation>
<evidence type="ECO:0000256" key="1">
    <source>
        <dbReference type="SAM" id="MobiDB-lite"/>
    </source>
</evidence>
<dbReference type="AlphaFoldDB" id="A0A1L5PGG4"/>
<evidence type="ECO:0000313" key="3">
    <source>
        <dbReference type="Proteomes" id="UP000185109"/>
    </source>
</evidence>
<dbReference type="Proteomes" id="UP000185109">
    <property type="component" value="Plasmid pRsp8C3c"/>
</dbReference>
<keyword evidence="2" id="KW-0614">Plasmid</keyword>
<reference evidence="2 3" key="1">
    <citation type="submission" date="2016-09" db="EMBL/GenBank/DDBJ databases">
        <title>The complete genome sequences of Rhizobium gallicum, symbiovars gallicum and phaseoli, symbionts associated to common bean (Phaseolus vulgaris).</title>
        <authorList>
            <person name="Bustos P."/>
            <person name="Santamaria R.I."/>
            <person name="Perez-Carrascal O.M."/>
            <person name="Juarez S."/>
            <person name="Lozano L."/>
            <person name="Martinez-Flores I."/>
            <person name="Martinez-Romero E."/>
            <person name="Cevallos M."/>
            <person name="Romero D."/>
            <person name="Davila G."/>
            <person name="Gonzalez V."/>
        </authorList>
    </citation>
    <scope>NUCLEOTIDE SEQUENCE [LARGE SCALE GENOMIC DNA]</scope>
    <source>
        <strain evidence="2 3">8C-3</strain>
        <plasmid evidence="3">Plasmid prsp8c3c</plasmid>
    </source>
</reference>
<protein>
    <submittedName>
        <fullName evidence="2">Uncharacterized protein</fullName>
    </submittedName>
</protein>
<proteinExistence type="predicted"/>